<keyword evidence="2" id="KW-0472">Membrane</keyword>
<dbReference type="RefSeq" id="WP_310068464.1">
    <property type="nucleotide sequence ID" value="NZ_JAVDVX010000001.1"/>
</dbReference>
<proteinExistence type="predicted"/>
<evidence type="ECO:0000313" key="3">
    <source>
        <dbReference type="EMBL" id="MDR7088610.1"/>
    </source>
</evidence>
<keyword evidence="4" id="KW-1185">Reference proteome</keyword>
<protein>
    <submittedName>
        <fullName evidence="3">Uncharacterized protein</fullName>
    </submittedName>
</protein>
<keyword evidence="2" id="KW-0812">Transmembrane</keyword>
<accession>A0ABU1UTX7</accession>
<organism evidence="3 4">
    <name type="scientific">Cellvibrio fibrivorans</name>
    <dbReference type="NCBI Taxonomy" id="126350"/>
    <lineage>
        <taxon>Bacteria</taxon>
        <taxon>Pseudomonadati</taxon>
        <taxon>Pseudomonadota</taxon>
        <taxon>Gammaproteobacteria</taxon>
        <taxon>Cellvibrionales</taxon>
        <taxon>Cellvibrionaceae</taxon>
        <taxon>Cellvibrio</taxon>
    </lineage>
</organism>
<feature type="transmembrane region" description="Helical" evidence="2">
    <location>
        <begin position="12"/>
        <end position="33"/>
    </location>
</feature>
<feature type="transmembrane region" description="Helical" evidence="2">
    <location>
        <begin position="39"/>
        <end position="56"/>
    </location>
</feature>
<feature type="coiled-coil region" evidence="1">
    <location>
        <begin position="67"/>
        <end position="101"/>
    </location>
</feature>
<keyword evidence="1" id="KW-0175">Coiled coil</keyword>
<evidence type="ECO:0000256" key="1">
    <source>
        <dbReference type="SAM" id="Coils"/>
    </source>
</evidence>
<reference evidence="3 4" key="1">
    <citation type="submission" date="2023-07" db="EMBL/GenBank/DDBJ databases">
        <title>Sorghum-associated microbial communities from plants grown in Nebraska, USA.</title>
        <authorList>
            <person name="Schachtman D."/>
        </authorList>
    </citation>
    <scope>NUCLEOTIDE SEQUENCE [LARGE SCALE GENOMIC DNA]</scope>
    <source>
        <strain evidence="3 4">BE190</strain>
    </source>
</reference>
<dbReference type="Proteomes" id="UP001253595">
    <property type="component" value="Unassembled WGS sequence"/>
</dbReference>
<dbReference type="EMBL" id="JAVDVX010000001">
    <property type="protein sequence ID" value="MDR7088610.1"/>
    <property type="molecule type" value="Genomic_DNA"/>
</dbReference>
<keyword evidence="2" id="KW-1133">Transmembrane helix</keyword>
<comment type="caution">
    <text evidence="3">The sequence shown here is derived from an EMBL/GenBank/DDBJ whole genome shotgun (WGS) entry which is preliminary data.</text>
</comment>
<evidence type="ECO:0000313" key="4">
    <source>
        <dbReference type="Proteomes" id="UP001253595"/>
    </source>
</evidence>
<evidence type="ECO:0000256" key="2">
    <source>
        <dbReference type="SAM" id="Phobius"/>
    </source>
</evidence>
<sequence length="285" mass="32274">MDNSEKKSTFVRVLLILLSLMLVGMISFNFYFTEPKGEIGSGVITLILILAVLVLSESFDNFSVGKLVSISREAKKKEAEVKELEQKNSSLLNQLISISNTQTQQQNHTNVYGDYHESSSQQKANSQIATTSANKNDVEQLLNRIGDSIGINDYEKLIIKDLKEKNLECESDTAKVLIKHLAGTQISLYFEIINQDIFSSQIELLRALNDSIPEGRPDDFVDGYVSEVISRNKEILGDWTIPDYLKFLYQKELIIQKDKHIAITNYGVEYLVWLVKSGRSRKNSL</sequence>
<name>A0ABU1UTX7_9GAMM</name>
<gene>
    <name evidence="3" type="ORF">J2X05_000613</name>
</gene>